<evidence type="ECO:0000313" key="12">
    <source>
        <dbReference type="Proteomes" id="UP000078272"/>
    </source>
</evidence>
<evidence type="ECO:0000256" key="1">
    <source>
        <dbReference type="ARBA" id="ARBA00022679"/>
    </source>
</evidence>
<evidence type="ECO:0000256" key="8">
    <source>
        <dbReference type="ARBA" id="ARBA00023277"/>
    </source>
</evidence>
<dbReference type="InterPro" id="IPR029056">
    <property type="entry name" value="Ribokinase-like"/>
</dbReference>
<dbReference type="GO" id="GO:0005829">
    <property type="term" value="C:cytosol"/>
    <property type="evidence" value="ECO:0007669"/>
    <property type="project" value="TreeGrafter"/>
</dbReference>
<comment type="cofactor">
    <cofactor evidence="9">
        <name>Mg(2+)</name>
        <dbReference type="ChEBI" id="CHEBI:18420"/>
    </cofactor>
    <text evidence="9">Requires a divalent cation, most likely magnesium in vivo, as an electrophilic catalyst to aid phosphoryl group transfer. It is the chelate of the metal and the nucleotide that is the actual substrate.</text>
</comment>
<proteinExistence type="inferred from homology"/>
<keyword evidence="8 9" id="KW-0119">Carbohydrate metabolism</keyword>
<gene>
    <name evidence="9" type="primary">rbsK</name>
    <name evidence="11" type="ORF">NS226_05010</name>
</gene>
<comment type="similarity">
    <text evidence="9">Belongs to the carbohydrate kinase PfkB family. Ribokinase subfamily.</text>
</comment>
<keyword evidence="2 9" id="KW-0479">Metal-binding</keyword>
<evidence type="ECO:0000256" key="5">
    <source>
        <dbReference type="ARBA" id="ARBA00022840"/>
    </source>
</evidence>
<comment type="function">
    <text evidence="9">Catalyzes the phosphorylation of ribose at O-5 in a reaction requiring ATP and magnesium. The resulting D-ribose-5-phosphate can then be used either for sythesis of nucleotides, histidine, and tryptophan, or as a component of the pentose phosphate pathway.</text>
</comment>
<feature type="binding site" evidence="9">
    <location>
        <position position="245"/>
    </location>
    <ligand>
        <name>substrate</name>
    </ligand>
</feature>
<accession>A0A175RC10</accession>
<dbReference type="STRING" id="401562.NS365_11070"/>
<feature type="domain" description="Carbohydrate kinase PfkB" evidence="10">
    <location>
        <begin position="5"/>
        <end position="281"/>
    </location>
</feature>
<feature type="binding site" evidence="9">
    <location>
        <position position="280"/>
    </location>
    <ligand>
        <name>K(+)</name>
        <dbReference type="ChEBI" id="CHEBI:29103"/>
    </ligand>
</feature>
<keyword evidence="9" id="KW-0963">Cytoplasm</keyword>
<dbReference type="InterPro" id="IPR002139">
    <property type="entry name" value="Ribo/fructo_kinase"/>
</dbReference>
<dbReference type="Proteomes" id="UP000078272">
    <property type="component" value="Unassembled WGS sequence"/>
</dbReference>
<keyword evidence="3 9" id="KW-0547">Nucleotide-binding</keyword>
<dbReference type="AlphaFoldDB" id="A0A175RC10"/>
<dbReference type="InterPro" id="IPR011611">
    <property type="entry name" value="PfkB_dom"/>
</dbReference>
<evidence type="ECO:0000256" key="4">
    <source>
        <dbReference type="ARBA" id="ARBA00022777"/>
    </source>
</evidence>
<evidence type="ECO:0000256" key="6">
    <source>
        <dbReference type="ARBA" id="ARBA00022842"/>
    </source>
</evidence>
<feature type="binding site" evidence="9">
    <location>
        <position position="239"/>
    </location>
    <ligand>
        <name>K(+)</name>
        <dbReference type="ChEBI" id="CHEBI:29103"/>
    </ligand>
</feature>
<protein>
    <recommendedName>
        <fullName evidence="9">Ribokinase</fullName>
        <shortName evidence="9">RK</shortName>
        <ecNumber evidence="9">2.7.1.15</ecNumber>
    </recommendedName>
</protein>
<feature type="binding site" evidence="9">
    <location>
        <position position="275"/>
    </location>
    <ligand>
        <name>K(+)</name>
        <dbReference type="ChEBI" id="CHEBI:29103"/>
    </ligand>
</feature>
<dbReference type="UniPathway" id="UPA00916">
    <property type="reaction ID" value="UER00889"/>
</dbReference>
<evidence type="ECO:0000259" key="10">
    <source>
        <dbReference type="Pfam" id="PF00294"/>
    </source>
</evidence>
<keyword evidence="6 9" id="KW-0460">Magnesium</keyword>
<comment type="caution">
    <text evidence="11">The sequence shown here is derived from an EMBL/GenBank/DDBJ whole genome shotgun (WGS) entry which is preliminary data.</text>
</comment>
<dbReference type="HAMAP" id="MF_01987">
    <property type="entry name" value="Ribokinase"/>
    <property type="match status" value="1"/>
</dbReference>
<keyword evidence="4 9" id="KW-0418">Kinase</keyword>
<evidence type="ECO:0000256" key="3">
    <source>
        <dbReference type="ARBA" id="ARBA00022741"/>
    </source>
</evidence>
<dbReference type="SUPFAM" id="SSF53613">
    <property type="entry name" value="Ribokinase-like"/>
    <property type="match status" value="1"/>
</dbReference>
<comment type="pathway">
    <text evidence="9">Carbohydrate metabolism; D-ribose degradation; D-ribose 5-phosphate from beta-D-ribopyranose: step 2/2.</text>
</comment>
<feature type="active site" description="Proton acceptor" evidence="9">
    <location>
        <position position="245"/>
    </location>
</feature>
<dbReference type="RefSeq" id="WP_058634050.1">
    <property type="nucleotide sequence ID" value="NZ_LDPZ01000010.1"/>
</dbReference>
<dbReference type="GO" id="GO:0005524">
    <property type="term" value="F:ATP binding"/>
    <property type="evidence" value="ECO:0007669"/>
    <property type="project" value="UniProtKB-UniRule"/>
</dbReference>
<comment type="activity regulation">
    <text evidence="9">Activated by a monovalent cation that binds near, but not in, the active site. The most likely occupant of the site in vivo is potassium. Ion binding induces a conformational change that may alter substrate affinity.</text>
</comment>
<feature type="binding site" evidence="9">
    <location>
        <position position="278"/>
    </location>
    <ligand>
        <name>K(+)</name>
        <dbReference type="ChEBI" id="CHEBI:29103"/>
    </ligand>
</feature>
<evidence type="ECO:0000256" key="9">
    <source>
        <dbReference type="HAMAP-Rule" id="MF_01987"/>
    </source>
</evidence>
<evidence type="ECO:0000256" key="7">
    <source>
        <dbReference type="ARBA" id="ARBA00022958"/>
    </source>
</evidence>
<comment type="subunit">
    <text evidence="9">Homodimer.</text>
</comment>
<evidence type="ECO:0000313" key="11">
    <source>
        <dbReference type="EMBL" id="KTQ97301.1"/>
    </source>
</evidence>
<comment type="catalytic activity">
    <reaction evidence="9">
        <text>D-ribose + ATP = D-ribose 5-phosphate + ADP + H(+)</text>
        <dbReference type="Rhea" id="RHEA:13697"/>
        <dbReference type="ChEBI" id="CHEBI:15378"/>
        <dbReference type="ChEBI" id="CHEBI:30616"/>
        <dbReference type="ChEBI" id="CHEBI:47013"/>
        <dbReference type="ChEBI" id="CHEBI:78346"/>
        <dbReference type="ChEBI" id="CHEBI:456216"/>
        <dbReference type="EC" id="2.7.1.15"/>
    </reaction>
</comment>
<feature type="binding site" evidence="9">
    <location>
        <position position="180"/>
    </location>
    <ligand>
        <name>ATP</name>
        <dbReference type="ChEBI" id="CHEBI:30616"/>
    </ligand>
</feature>
<keyword evidence="1 9" id="KW-0808">Transferase</keyword>
<dbReference type="PANTHER" id="PTHR10584">
    <property type="entry name" value="SUGAR KINASE"/>
    <property type="match status" value="1"/>
</dbReference>
<name>A0A175RC10_9HYPH</name>
<evidence type="ECO:0000256" key="2">
    <source>
        <dbReference type="ARBA" id="ARBA00022723"/>
    </source>
</evidence>
<comment type="subcellular location">
    <subcellularLocation>
        <location evidence="9">Cytoplasm</location>
    </subcellularLocation>
</comment>
<comment type="caution">
    <text evidence="9">Lacks conserved residue(s) required for the propagation of feature annotation.</text>
</comment>
<dbReference type="InterPro" id="IPR011877">
    <property type="entry name" value="Ribokinase"/>
</dbReference>
<feature type="binding site" evidence="9">
    <location>
        <begin position="211"/>
        <end position="216"/>
    </location>
    <ligand>
        <name>ATP</name>
        <dbReference type="ChEBI" id="CHEBI:30616"/>
    </ligand>
</feature>
<dbReference type="PATRIC" id="fig|401562.3.peg.220"/>
<feature type="binding site" evidence="9">
    <location>
        <begin position="10"/>
        <end position="12"/>
    </location>
    <ligand>
        <name>substrate</name>
    </ligand>
</feature>
<dbReference type="PRINTS" id="PR00990">
    <property type="entry name" value="RIBOKINASE"/>
</dbReference>
<dbReference type="EMBL" id="LDPZ01000010">
    <property type="protein sequence ID" value="KTQ97301.1"/>
    <property type="molecule type" value="Genomic_DNA"/>
</dbReference>
<dbReference type="Pfam" id="PF00294">
    <property type="entry name" value="PfkB"/>
    <property type="match status" value="1"/>
</dbReference>
<dbReference type="PANTHER" id="PTHR10584:SF166">
    <property type="entry name" value="RIBOKINASE"/>
    <property type="match status" value="1"/>
</dbReference>
<dbReference type="EC" id="2.7.1.15" evidence="9"/>
<organism evidence="11 12">
    <name type="scientific">Aureimonas ureilytica</name>
    <dbReference type="NCBI Taxonomy" id="401562"/>
    <lineage>
        <taxon>Bacteria</taxon>
        <taxon>Pseudomonadati</taxon>
        <taxon>Pseudomonadota</taxon>
        <taxon>Alphaproteobacteria</taxon>
        <taxon>Hyphomicrobiales</taxon>
        <taxon>Aurantimonadaceae</taxon>
        <taxon>Aureimonas</taxon>
    </lineage>
</organism>
<sequence>MAVHVVGNVALDTTFRLARFPEPGETVNAASASVALGGKGANQALAALRAGAETWLWAALGQDGEAEAIRQGLAREGLSDRFLTALPLPSDRSSILIDASGENQIVSAVACARAYDPLSAGWADIVQSGDVLVLQGNLRMDVTRVMLDAARSASCRTVLNASPLADGSSMPLVADVVIVNRGEAAMLTGERDPAEAARALIARGAGSAVVTLGGEGALVLSGGDSSPVHVPARSVRAVDTSGAGDVFCGTLAARLSLDDTLGRAAHISGAAAALAVTRAGTFGCGASAAEFQDILESESV</sequence>
<dbReference type="GO" id="GO:0004747">
    <property type="term" value="F:ribokinase activity"/>
    <property type="evidence" value="ECO:0007669"/>
    <property type="project" value="UniProtKB-UniRule"/>
</dbReference>
<feature type="binding site" evidence="9">
    <location>
        <begin position="38"/>
        <end position="42"/>
    </location>
    <ligand>
        <name>substrate</name>
    </ligand>
</feature>
<keyword evidence="5 9" id="KW-0067">ATP-binding</keyword>
<dbReference type="GO" id="GO:0046872">
    <property type="term" value="F:metal ion binding"/>
    <property type="evidence" value="ECO:0007669"/>
    <property type="project" value="UniProtKB-KW"/>
</dbReference>
<dbReference type="Gene3D" id="3.40.1190.20">
    <property type="match status" value="1"/>
</dbReference>
<feature type="binding site" evidence="9">
    <location>
        <position position="241"/>
    </location>
    <ligand>
        <name>K(+)</name>
        <dbReference type="ChEBI" id="CHEBI:29103"/>
    </ligand>
</feature>
<keyword evidence="7 9" id="KW-0630">Potassium</keyword>
<feature type="binding site" evidence="9">
    <location>
        <begin position="244"/>
        <end position="245"/>
    </location>
    <ligand>
        <name>ATP</name>
        <dbReference type="ChEBI" id="CHEBI:30616"/>
    </ligand>
</feature>
<reference evidence="11 12" key="1">
    <citation type="journal article" date="2016" name="Front. Microbiol.">
        <title>Genomic Resource of Rice Seed Associated Bacteria.</title>
        <authorList>
            <person name="Midha S."/>
            <person name="Bansal K."/>
            <person name="Sharma S."/>
            <person name="Kumar N."/>
            <person name="Patil P.P."/>
            <person name="Chaudhry V."/>
            <person name="Patil P.B."/>
        </authorList>
    </citation>
    <scope>NUCLEOTIDE SEQUENCE [LARGE SCALE GENOMIC DNA]</scope>
    <source>
        <strain evidence="11 12">NS226</strain>
    </source>
</reference>
<dbReference type="OrthoDB" id="9775849at2"/>
<dbReference type="GO" id="GO:0019303">
    <property type="term" value="P:D-ribose catabolic process"/>
    <property type="evidence" value="ECO:0007669"/>
    <property type="project" value="UniProtKB-UniRule"/>
</dbReference>